<dbReference type="Proteomes" id="UP000577956">
    <property type="component" value="Unassembled WGS sequence"/>
</dbReference>
<name>A0A7Y9FCZ6_9CELL</name>
<protein>
    <submittedName>
        <fullName evidence="4">GNAT superfamily N-acetyltransferase</fullName>
    </submittedName>
</protein>
<dbReference type="AlphaFoldDB" id="A0A7Y9FCZ6"/>
<dbReference type="PROSITE" id="PS51186">
    <property type="entry name" value="GNAT"/>
    <property type="match status" value="1"/>
</dbReference>
<gene>
    <name evidence="4" type="ORF">BKA21_000403</name>
    <name evidence="3" type="ORF">Col01nite_10820</name>
</gene>
<evidence type="ECO:0000313" key="3">
    <source>
        <dbReference type="EMBL" id="GIG31923.1"/>
    </source>
</evidence>
<dbReference type="EMBL" id="JACCBK010000001">
    <property type="protein sequence ID" value="NYD84854.1"/>
    <property type="molecule type" value="Genomic_DNA"/>
</dbReference>
<organism evidence="4 5">
    <name type="scientific">Cellulomonas oligotrophica</name>
    <dbReference type="NCBI Taxonomy" id="931536"/>
    <lineage>
        <taxon>Bacteria</taxon>
        <taxon>Bacillati</taxon>
        <taxon>Actinomycetota</taxon>
        <taxon>Actinomycetes</taxon>
        <taxon>Micrococcales</taxon>
        <taxon>Cellulomonadaceae</taxon>
        <taxon>Cellulomonas</taxon>
    </lineage>
</organism>
<reference evidence="4 5" key="1">
    <citation type="submission" date="2020-07" db="EMBL/GenBank/DDBJ databases">
        <title>Sequencing the genomes of 1000 actinobacteria strains.</title>
        <authorList>
            <person name="Klenk H.-P."/>
        </authorList>
    </citation>
    <scope>NUCLEOTIDE SEQUENCE [LARGE SCALE GENOMIC DNA]</scope>
    <source>
        <strain evidence="4 5">DSM 24482</strain>
    </source>
</reference>
<dbReference type="SUPFAM" id="SSF55729">
    <property type="entry name" value="Acyl-CoA N-acyltransferases (Nat)"/>
    <property type="match status" value="1"/>
</dbReference>
<dbReference type="Gene3D" id="3.40.630.30">
    <property type="match status" value="1"/>
</dbReference>
<keyword evidence="6" id="KW-1185">Reference proteome</keyword>
<comment type="caution">
    <text evidence="4">The sequence shown here is derived from an EMBL/GenBank/DDBJ whole genome shotgun (WGS) entry which is preliminary data.</text>
</comment>
<dbReference type="EMBL" id="BONN01000002">
    <property type="protein sequence ID" value="GIG31923.1"/>
    <property type="molecule type" value="Genomic_DNA"/>
</dbReference>
<dbReference type="InterPro" id="IPR000182">
    <property type="entry name" value="GNAT_dom"/>
</dbReference>
<evidence type="ECO:0000313" key="5">
    <source>
        <dbReference type="Proteomes" id="UP000577956"/>
    </source>
</evidence>
<evidence type="ECO:0000259" key="2">
    <source>
        <dbReference type="PROSITE" id="PS51186"/>
    </source>
</evidence>
<dbReference type="InterPro" id="IPR016181">
    <property type="entry name" value="Acyl_CoA_acyltransferase"/>
</dbReference>
<reference evidence="3 6" key="2">
    <citation type="submission" date="2021-01" db="EMBL/GenBank/DDBJ databases">
        <title>Whole genome shotgun sequence of Cellulomonas oligotrophica NBRC 109435.</title>
        <authorList>
            <person name="Komaki H."/>
            <person name="Tamura T."/>
        </authorList>
    </citation>
    <scope>NUCLEOTIDE SEQUENCE [LARGE SCALE GENOMIC DNA]</scope>
    <source>
        <strain evidence="3 6">NBRC 109435</strain>
    </source>
</reference>
<dbReference type="Proteomes" id="UP000618382">
    <property type="component" value="Unassembled WGS sequence"/>
</dbReference>
<evidence type="ECO:0000313" key="6">
    <source>
        <dbReference type="Proteomes" id="UP000618382"/>
    </source>
</evidence>
<dbReference type="CDD" id="cd04301">
    <property type="entry name" value="NAT_SF"/>
    <property type="match status" value="1"/>
</dbReference>
<keyword evidence="4" id="KW-0808">Transferase</keyword>
<sequence>MRSGARVRPLARTDLDPVVDLCLRARAELGVGRQLCTDDRDRLREQIGALLGLDGATVLVATLDDEPAGVLLGRLVGPGPFTDAVVLNLEALYVRPDARRRGIGHALLVAAADAADRAGADEVFASPLPGARGMHRFLARLGFAPAAAHRVVPTAALQRRLAHDTGSGAVRRPAARGIEDLLERRRRARAAEAAQPVASTSMQVSRAVHSRRPSASSTTTW</sequence>
<evidence type="ECO:0000256" key="1">
    <source>
        <dbReference type="SAM" id="MobiDB-lite"/>
    </source>
</evidence>
<accession>A0A7Y9FCZ6</accession>
<dbReference type="Pfam" id="PF00583">
    <property type="entry name" value="Acetyltransf_1"/>
    <property type="match status" value="1"/>
</dbReference>
<feature type="region of interest" description="Disordered" evidence="1">
    <location>
        <begin position="189"/>
        <end position="221"/>
    </location>
</feature>
<proteinExistence type="predicted"/>
<evidence type="ECO:0000313" key="4">
    <source>
        <dbReference type="EMBL" id="NYD84854.1"/>
    </source>
</evidence>
<feature type="domain" description="N-acetyltransferase" evidence="2">
    <location>
        <begin position="5"/>
        <end position="164"/>
    </location>
</feature>
<dbReference type="RefSeq" id="WP_140458861.1">
    <property type="nucleotide sequence ID" value="NZ_BAABFI010000003.1"/>
</dbReference>
<dbReference type="GO" id="GO:0016747">
    <property type="term" value="F:acyltransferase activity, transferring groups other than amino-acyl groups"/>
    <property type="evidence" value="ECO:0007669"/>
    <property type="project" value="InterPro"/>
</dbReference>